<dbReference type="Proteomes" id="UP000305451">
    <property type="component" value="Unassembled WGS sequence"/>
</dbReference>
<feature type="domain" description="Shikimate dehydrogenase substrate binding N-terminal" evidence="10">
    <location>
        <begin position="16"/>
        <end position="97"/>
    </location>
</feature>
<protein>
    <recommendedName>
        <fullName evidence="2 8">Shikimate dehydrogenase (NADP(+))</fullName>
        <shortName evidence="8">SDH</shortName>
        <ecNumber evidence="2 8">1.1.1.25</ecNumber>
    </recommendedName>
</protein>
<feature type="binding site" evidence="8">
    <location>
        <position position="96"/>
    </location>
    <ligand>
        <name>shikimate</name>
        <dbReference type="ChEBI" id="CHEBI:36208"/>
    </ligand>
</feature>
<reference evidence="11 12" key="1">
    <citation type="journal article" date="2013" name="Int. J. Syst. Evol. Microbiol.">
        <title>Marinicauda pacifica gen. nov., sp. nov., a prosthecate alphaproteobacterium of the family Hyphomonadaceae isolated from deep seawater.</title>
        <authorList>
            <person name="Zhang X.Y."/>
            <person name="Li G.W."/>
            <person name="Wang C.S."/>
            <person name="Zhang Y.J."/>
            <person name="Xu X.W."/>
            <person name="Li H."/>
            <person name="Liu A."/>
            <person name="Liu C."/>
            <person name="Xie B.B."/>
            <person name="Qin Q.L."/>
            <person name="Xu Z."/>
            <person name="Chen X.L."/>
            <person name="Zhou B.C."/>
            <person name="Zhang Y.Z."/>
        </authorList>
    </citation>
    <scope>NUCLEOTIDE SEQUENCE [LARGE SCALE GENOMIC DNA]</scope>
    <source>
        <strain evidence="11 12">P-1 km-3</strain>
    </source>
</reference>
<evidence type="ECO:0000256" key="6">
    <source>
        <dbReference type="ARBA" id="ARBA00023141"/>
    </source>
</evidence>
<comment type="subunit">
    <text evidence="8">Homodimer.</text>
</comment>
<dbReference type="Pfam" id="PF01488">
    <property type="entry name" value="Shikimate_DH"/>
    <property type="match status" value="1"/>
</dbReference>
<dbReference type="Gene3D" id="3.40.50.720">
    <property type="entry name" value="NAD(P)-binding Rossmann-like Domain"/>
    <property type="match status" value="1"/>
</dbReference>
<dbReference type="NCBIfam" id="NF001312">
    <property type="entry name" value="PRK00258.1-4"/>
    <property type="match status" value="1"/>
</dbReference>
<sequence>MLAASRLSGLLPLAGVAGYPVAHSLSPAMMAAWLETSGLPGRYTAFEIAPEQFETAIRALPALGITGLNITLPHKRAAFEIADTLGDAARAVGAVNLLVRRDDGGLHGDNTDVIGIAAALRQGGVDRAEGPAVILGAGGAARAALYQLRREGYDDIRIVNRTPDRARQLAEDFEIDVLVRNWDSANGALDGAALIVNASSLGMAGQPNLTLDLSPSSRNALVFDMVYVPLETQLLRQARQTGRRSVDGLAMLIGQARPSFEAFFGAPPPDTAAVRDLLVSILEIRS</sequence>
<keyword evidence="12" id="KW-1185">Reference proteome</keyword>
<keyword evidence="6 8" id="KW-0057">Aromatic amino acid biosynthesis</keyword>
<feature type="binding site" evidence="8">
    <location>
        <position position="225"/>
    </location>
    <ligand>
        <name>NADP(+)</name>
        <dbReference type="ChEBI" id="CHEBI:58349"/>
    </ligand>
</feature>
<comment type="caution">
    <text evidence="11">The sequence shown here is derived from an EMBL/GenBank/DDBJ whole genome shotgun (WGS) entry which is preliminary data.</text>
</comment>
<dbReference type="GO" id="GO:0050661">
    <property type="term" value="F:NADP binding"/>
    <property type="evidence" value="ECO:0007669"/>
    <property type="project" value="InterPro"/>
</dbReference>
<dbReference type="InterPro" id="IPR036291">
    <property type="entry name" value="NAD(P)-bd_dom_sf"/>
</dbReference>
<dbReference type="GO" id="GO:0004764">
    <property type="term" value="F:shikimate 3-dehydrogenase (NADP+) activity"/>
    <property type="evidence" value="ECO:0007669"/>
    <property type="project" value="UniProtKB-UniRule"/>
</dbReference>
<dbReference type="InterPro" id="IPR022893">
    <property type="entry name" value="Shikimate_DH_fam"/>
</dbReference>
<dbReference type="Pfam" id="PF08501">
    <property type="entry name" value="Shikimate_dh_N"/>
    <property type="match status" value="1"/>
</dbReference>
<evidence type="ECO:0000256" key="7">
    <source>
        <dbReference type="ARBA" id="ARBA00049442"/>
    </source>
</evidence>
<evidence type="ECO:0000259" key="10">
    <source>
        <dbReference type="Pfam" id="PF08501"/>
    </source>
</evidence>
<feature type="binding site" evidence="8">
    <location>
        <position position="255"/>
    </location>
    <ligand>
        <name>shikimate</name>
        <dbReference type="ChEBI" id="CHEBI:36208"/>
    </ligand>
</feature>
<feature type="domain" description="Quinate/shikimate 5-dehydrogenase/glutamyl-tRNA reductase" evidence="9">
    <location>
        <begin position="131"/>
        <end position="199"/>
    </location>
</feature>
<dbReference type="RefSeq" id="WP_135945627.1">
    <property type="nucleotide sequence ID" value="NZ_BMEI01000003.1"/>
</dbReference>
<comment type="pathway">
    <text evidence="1 8">Metabolic intermediate biosynthesis; chorismate biosynthesis; chorismate from D-erythrose 4-phosphate and phosphoenolpyruvate: step 4/7.</text>
</comment>
<organism evidence="11 12">
    <name type="scientific">Marinicauda pacifica</name>
    <dbReference type="NCBI Taxonomy" id="1133559"/>
    <lineage>
        <taxon>Bacteria</taxon>
        <taxon>Pseudomonadati</taxon>
        <taxon>Pseudomonadota</taxon>
        <taxon>Alphaproteobacteria</taxon>
        <taxon>Maricaulales</taxon>
        <taxon>Maricaulaceae</taxon>
        <taxon>Marinicauda</taxon>
    </lineage>
</organism>
<dbReference type="GO" id="GO:0019632">
    <property type="term" value="P:shikimate metabolic process"/>
    <property type="evidence" value="ECO:0007669"/>
    <property type="project" value="InterPro"/>
</dbReference>
<evidence type="ECO:0000256" key="1">
    <source>
        <dbReference type="ARBA" id="ARBA00004871"/>
    </source>
</evidence>
<keyword evidence="3 8" id="KW-0028">Amino-acid biosynthesis</keyword>
<dbReference type="HAMAP" id="MF_00222">
    <property type="entry name" value="Shikimate_DH_AroE"/>
    <property type="match status" value="1"/>
</dbReference>
<evidence type="ECO:0000256" key="8">
    <source>
        <dbReference type="HAMAP-Rule" id="MF_00222"/>
    </source>
</evidence>
<dbReference type="GO" id="GO:0009423">
    <property type="term" value="P:chorismate biosynthetic process"/>
    <property type="evidence" value="ECO:0007669"/>
    <property type="project" value="UniProtKB-UniRule"/>
</dbReference>
<name>A0A4S2HAN0_9PROT</name>
<proteinExistence type="inferred from homology"/>
<feature type="binding site" evidence="8">
    <location>
        <position position="71"/>
    </location>
    <ligand>
        <name>shikimate</name>
        <dbReference type="ChEBI" id="CHEBI:36208"/>
    </ligand>
</feature>
<dbReference type="CDD" id="cd01065">
    <property type="entry name" value="NAD_bind_Shikimate_DH"/>
    <property type="match status" value="1"/>
</dbReference>
<dbReference type="OrthoDB" id="9792692at2"/>
<evidence type="ECO:0000256" key="4">
    <source>
        <dbReference type="ARBA" id="ARBA00022857"/>
    </source>
</evidence>
<feature type="binding site" evidence="8">
    <location>
        <position position="248"/>
    </location>
    <ligand>
        <name>NADP(+)</name>
        <dbReference type="ChEBI" id="CHEBI:58349"/>
    </ligand>
</feature>
<feature type="binding site" evidence="8">
    <location>
        <begin position="160"/>
        <end position="165"/>
    </location>
    <ligand>
        <name>NADP(+)</name>
        <dbReference type="ChEBI" id="CHEBI:58349"/>
    </ligand>
</feature>
<dbReference type="EMBL" id="SRXV01000003">
    <property type="protein sequence ID" value="TGY92492.1"/>
    <property type="molecule type" value="Genomic_DNA"/>
</dbReference>
<dbReference type="InterPro" id="IPR006151">
    <property type="entry name" value="Shikm_DH/Glu-tRNA_Rdtase"/>
</dbReference>
<dbReference type="GO" id="GO:0008652">
    <property type="term" value="P:amino acid biosynthetic process"/>
    <property type="evidence" value="ECO:0007669"/>
    <property type="project" value="UniProtKB-KW"/>
</dbReference>
<evidence type="ECO:0000256" key="5">
    <source>
        <dbReference type="ARBA" id="ARBA00023002"/>
    </source>
</evidence>
<feature type="binding site" evidence="8">
    <location>
        <position position="112"/>
    </location>
    <ligand>
        <name>shikimate</name>
        <dbReference type="ChEBI" id="CHEBI:36208"/>
    </ligand>
</feature>
<feature type="binding site" evidence="8">
    <location>
        <begin position="136"/>
        <end position="140"/>
    </location>
    <ligand>
        <name>NADP(+)</name>
        <dbReference type="ChEBI" id="CHEBI:58349"/>
    </ligand>
</feature>
<feature type="binding site" evidence="8">
    <location>
        <begin position="24"/>
        <end position="26"/>
    </location>
    <ligand>
        <name>shikimate</name>
        <dbReference type="ChEBI" id="CHEBI:36208"/>
    </ligand>
</feature>
<comment type="function">
    <text evidence="8">Involved in the biosynthesis of the chorismate, which leads to the biosynthesis of aromatic amino acids. Catalyzes the reversible NADPH linked reduction of 3-dehydroshikimate (DHSA) to yield shikimate (SA).</text>
</comment>
<dbReference type="PANTHER" id="PTHR21089:SF1">
    <property type="entry name" value="BIFUNCTIONAL 3-DEHYDROQUINATE DEHYDRATASE_SHIKIMATE DEHYDROGENASE, CHLOROPLASTIC"/>
    <property type="match status" value="1"/>
</dbReference>
<dbReference type="AlphaFoldDB" id="A0A4S2HAN0"/>
<evidence type="ECO:0000256" key="3">
    <source>
        <dbReference type="ARBA" id="ARBA00022605"/>
    </source>
</evidence>
<dbReference type="UniPathway" id="UPA00053">
    <property type="reaction ID" value="UER00087"/>
</dbReference>
<dbReference type="SUPFAM" id="SSF53223">
    <property type="entry name" value="Aminoacid dehydrogenase-like, N-terminal domain"/>
    <property type="match status" value="1"/>
</dbReference>
<comment type="catalytic activity">
    <reaction evidence="7 8">
        <text>shikimate + NADP(+) = 3-dehydroshikimate + NADPH + H(+)</text>
        <dbReference type="Rhea" id="RHEA:17737"/>
        <dbReference type="ChEBI" id="CHEBI:15378"/>
        <dbReference type="ChEBI" id="CHEBI:16630"/>
        <dbReference type="ChEBI" id="CHEBI:36208"/>
        <dbReference type="ChEBI" id="CHEBI:57783"/>
        <dbReference type="ChEBI" id="CHEBI:58349"/>
        <dbReference type="EC" id="1.1.1.25"/>
    </reaction>
</comment>
<feature type="binding site" evidence="8">
    <location>
        <position position="87"/>
    </location>
    <ligand>
        <name>NADP(+)</name>
        <dbReference type="ChEBI" id="CHEBI:58349"/>
    </ligand>
</feature>
<dbReference type="EC" id="1.1.1.25" evidence="2 8"/>
<dbReference type="SUPFAM" id="SSF51735">
    <property type="entry name" value="NAD(P)-binding Rossmann-fold domains"/>
    <property type="match status" value="1"/>
</dbReference>
<dbReference type="GO" id="GO:0005829">
    <property type="term" value="C:cytosol"/>
    <property type="evidence" value="ECO:0007669"/>
    <property type="project" value="TreeGrafter"/>
</dbReference>
<dbReference type="InterPro" id="IPR013708">
    <property type="entry name" value="Shikimate_DH-bd_N"/>
</dbReference>
<dbReference type="PANTHER" id="PTHR21089">
    <property type="entry name" value="SHIKIMATE DEHYDROGENASE"/>
    <property type="match status" value="1"/>
</dbReference>
<feature type="binding site" evidence="8">
    <location>
        <position position="227"/>
    </location>
    <ligand>
        <name>shikimate</name>
        <dbReference type="ChEBI" id="CHEBI:36208"/>
    </ligand>
</feature>
<gene>
    <name evidence="8" type="primary">aroE</name>
    <name evidence="11" type="ORF">E5162_12715</name>
</gene>
<feature type="active site" description="Proton acceptor" evidence="8">
    <location>
        <position position="75"/>
    </location>
</feature>
<dbReference type="Gene3D" id="3.40.50.10860">
    <property type="entry name" value="Leucine Dehydrogenase, chain A, domain 1"/>
    <property type="match status" value="1"/>
</dbReference>
<keyword evidence="5 8" id="KW-0560">Oxidoreductase</keyword>
<evidence type="ECO:0000256" key="2">
    <source>
        <dbReference type="ARBA" id="ARBA00012962"/>
    </source>
</evidence>
<accession>A0A4S2HAN0</accession>
<dbReference type="GO" id="GO:0009073">
    <property type="term" value="P:aromatic amino acid family biosynthetic process"/>
    <property type="evidence" value="ECO:0007669"/>
    <property type="project" value="UniProtKB-KW"/>
</dbReference>
<evidence type="ECO:0000313" key="12">
    <source>
        <dbReference type="Proteomes" id="UP000305451"/>
    </source>
</evidence>
<evidence type="ECO:0000259" key="9">
    <source>
        <dbReference type="Pfam" id="PF01488"/>
    </source>
</evidence>
<dbReference type="NCBIfam" id="TIGR00507">
    <property type="entry name" value="aroE"/>
    <property type="match status" value="1"/>
</dbReference>
<dbReference type="InterPro" id="IPR011342">
    <property type="entry name" value="Shikimate_DH"/>
</dbReference>
<keyword evidence="4 8" id="KW-0521">NADP</keyword>
<evidence type="ECO:0000313" key="11">
    <source>
        <dbReference type="EMBL" id="TGY92492.1"/>
    </source>
</evidence>
<dbReference type="InterPro" id="IPR046346">
    <property type="entry name" value="Aminoacid_DH-like_N_sf"/>
</dbReference>
<comment type="similarity">
    <text evidence="8">Belongs to the shikimate dehydrogenase family.</text>
</comment>